<organism evidence="2 3">
    <name type="scientific">Saponaria officinalis</name>
    <name type="common">Common soapwort</name>
    <name type="synonym">Lychnis saponaria</name>
    <dbReference type="NCBI Taxonomy" id="3572"/>
    <lineage>
        <taxon>Eukaryota</taxon>
        <taxon>Viridiplantae</taxon>
        <taxon>Streptophyta</taxon>
        <taxon>Embryophyta</taxon>
        <taxon>Tracheophyta</taxon>
        <taxon>Spermatophyta</taxon>
        <taxon>Magnoliopsida</taxon>
        <taxon>eudicotyledons</taxon>
        <taxon>Gunneridae</taxon>
        <taxon>Pentapetalae</taxon>
        <taxon>Caryophyllales</taxon>
        <taxon>Caryophyllaceae</taxon>
        <taxon>Caryophylleae</taxon>
        <taxon>Saponaria</taxon>
    </lineage>
</organism>
<feature type="domain" description="Agenet" evidence="1">
    <location>
        <begin position="73"/>
        <end position="130"/>
    </location>
</feature>
<dbReference type="AlphaFoldDB" id="A0AAW1KXA8"/>
<comment type="caution">
    <text evidence="2">The sequence shown here is derived from an EMBL/GenBank/DDBJ whole genome shotgun (WGS) entry which is preliminary data.</text>
</comment>
<dbReference type="PANTHER" id="PTHR31917">
    <property type="entry name" value="AGENET DOMAIN-CONTAINING PROTEIN-RELATED"/>
    <property type="match status" value="1"/>
</dbReference>
<dbReference type="Pfam" id="PF05641">
    <property type="entry name" value="Agenet"/>
    <property type="match status" value="1"/>
</dbReference>
<reference evidence="2" key="1">
    <citation type="submission" date="2024-03" db="EMBL/GenBank/DDBJ databases">
        <title>WGS assembly of Saponaria officinalis var. Norfolk2.</title>
        <authorList>
            <person name="Jenkins J."/>
            <person name="Shu S."/>
            <person name="Grimwood J."/>
            <person name="Barry K."/>
            <person name="Goodstein D."/>
            <person name="Schmutz J."/>
            <person name="Leebens-Mack J."/>
            <person name="Osbourn A."/>
        </authorList>
    </citation>
    <scope>NUCLEOTIDE SEQUENCE [LARGE SCALE GENOMIC DNA]</scope>
    <source>
        <strain evidence="2">JIC</strain>
    </source>
</reference>
<accession>A0AAW1KXA8</accession>
<gene>
    <name evidence="2" type="ORF">RND81_05G040600</name>
</gene>
<protein>
    <recommendedName>
        <fullName evidence="1">Agenet domain-containing protein</fullName>
    </recommendedName>
</protein>
<dbReference type="InterPro" id="IPR008395">
    <property type="entry name" value="Agenet-like_dom"/>
</dbReference>
<dbReference type="PANTHER" id="PTHR31917:SF147">
    <property type="entry name" value="AGENET DOMAIN-CONTAINING PROTEIN"/>
    <property type="match status" value="1"/>
</dbReference>
<dbReference type="Proteomes" id="UP001443914">
    <property type="component" value="Unassembled WGS sequence"/>
</dbReference>
<evidence type="ECO:0000313" key="3">
    <source>
        <dbReference type="Proteomes" id="UP001443914"/>
    </source>
</evidence>
<evidence type="ECO:0000313" key="2">
    <source>
        <dbReference type="EMBL" id="KAK9724004.1"/>
    </source>
</evidence>
<dbReference type="EMBL" id="JBDFQZ010000005">
    <property type="protein sequence ID" value="KAK9724004.1"/>
    <property type="molecule type" value="Genomic_DNA"/>
</dbReference>
<sequence length="138" mass="15598">MTFPYTVGSRVEVTFPGSGFMVAFYVGEVICVVEDNVFYVEFDHLLDCDGDSPTREVVPVTQLRPLPPFGGRRRFVVGDVVEVFANDGWWVGSVVVDYQQHNCYDVLVNVTGDLVFAEICDIRFHQAWDGVKWIVVLD</sequence>
<proteinExistence type="predicted"/>
<dbReference type="SMART" id="SM00743">
    <property type="entry name" value="Agenet"/>
    <property type="match status" value="2"/>
</dbReference>
<name>A0AAW1KXA8_SAPOF</name>
<dbReference type="CDD" id="cd20405">
    <property type="entry name" value="Tudor_Agenet_AtDUF_rpt1_3"/>
    <property type="match status" value="1"/>
</dbReference>
<dbReference type="InterPro" id="IPR014002">
    <property type="entry name" value="Agenet_dom_plant"/>
</dbReference>
<keyword evidence="3" id="KW-1185">Reference proteome</keyword>
<feature type="domain" description="Agenet" evidence="1">
    <location>
        <begin position="3"/>
        <end position="71"/>
    </location>
</feature>
<evidence type="ECO:0000259" key="1">
    <source>
        <dbReference type="SMART" id="SM00743"/>
    </source>
</evidence>